<evidence type="ECO:0008006" key="5">
    <source>
        <dbReference type="Google" id="ProtNLM"/>
    </source>
</evidence>
<sequence>MPINYAFSLLTKILHSKPSLMAVDVYATSEVSSSPRISFSHDLKDPDSIYSDSLDPTRSDQLLLSPTFDFDFRTTSNLTPADELFSNGKLLPTQIKKPQFLQIPDTKTRSNNPNSDTQKKQLKELIQDQDQDQDQEHEKSLLRSFWQFRRSASYNCDNGKGPKGLLRSLSVKSLARSHSTGSALNPKRNSGQKVVGKTKDDPRLLRRCSSLNQAPPAPVYYSYQNSNKSCKGGIRIIPVLNIPPAYNISKGTINFFGFGFFCNGKVKKKTKS</sequence>
<gene>
    <name evidence="3" type="ORF">HannXRQ_Chr08g0213621</name>
    <name evidence="2" type="ORF">HanXRQr2_Chr08g0324201</name>
</gene>
<organism evidence="3 4">
    <name type="scientific">Helianthus annuus</name>
    <name type="common">Common sunflower</name>
    <dbReference type="NCBI Taxonomy" id="4232"/>
    <lineage>
        <taxon>Eukaryota</taxon>
        <taxon>Viridiplantae</taxon>
        <taxon>Streptophyta</taxon>
        <taxon>Embryophyta</taxon>
        <taxon>Tracheophyta</taxon>
        <taxon>Spermatophyta</taxon>
        <taxon>Magnoliopsida</taxon>
        <taxon>eudicotyledons</taxon>
        <taxon>Gunneridae</taxon>
        <taxon>Pentapetalae</taxon>
        <taxon>asterids</taxon>
        <taxon>campanulids</taxon>
        <taxon>Asterales</taxon>
        <taxon>Asteraceae</taxon>
        <taxon>Asteroideae</taxon>
        <taxon>Heliantheae alliance</taxon>
        <taxon>Heliantheae</taxon>
        <taxon>Helianthus</taxon>
    </lineage>
</organism>
<dbReference type="AlphaFoldDB" id="A0A251U5J4"/>
<reference evidence="3" key="2">
    <citation type="submission" date="2017-02" db="EMBL/GenBank/DDBJ databases">
        <title>Sunflower complete genome.</title>
        <authorList>
            <person name="Langlade N."/>
            <person name="Munos S."/>
        </authorList>
    </citation>
    <scope>NUCLEOTIDE SEQUENCE [LARGE SCALE GENOMIC DNA]</scope>
    <source>
        <tissue evidence="3">Leaves</tissue>
    </source>
</reference>
<evidence type="ECO:0000313" key="4">
    <source>
        <dbReference type="Proteomes" id="UP000215914"/>
    </source>
</evidence>
<name>A0A251U5J4_HELAN</name>
<proteinExistence type="predicted"/>
<reference evidence="2 4" key="1">
    <citation type="journal article" date="2017" name="Nature">
        <title>The sunflower genome provides insights into oil metabolism, flowering and Asterid evolution.</title>
        <authorList>
            <person name="Badouin H."/>
            <person name="Gouzy J."/>
            <person name="Grassa C.J."/>
            <person name="Murat F."/>
            <person name="Staton S.E."/>
            <person name="Cottret L."/>
            <person name="Lelandais-Briere C."/>
            <person name="Owens G.L."/>
            <person name="Carrere S."/>
            <person name="Mayjonade B."/>
            <person name="Legrand L."/>
            <person name="Gill N."/>
            <person name="Kane N.C."/>
            <person name="Bowers J.E."/>
            <person name="Hubner S."/>
            <person name="Bellec A."/>
            <person name="Berard A."/>
            <person name="Berges H."/>
            <person name="Blanchet N."/>
            <person name="Boniface M.C."/>
            <person name="Brunel D."/>
            <person name="Catrice O."/>
            <person name="Chaidir N."/>
            <person name="Claudel C."/>
            <person name="Donnadieu C."/>
            <person name="Faraut T."/>
            <person name="Fievet G."/>
            <person name="Helmstetter N."/>
            <person name="King M."/>
            <person name="Knapp S.J."/>
            <person name="Lai Z."/>
            <person name="Le Paslier M.C."/>
            <person name="Lippi Y."/>
            <person name="Lorenzon L."/>
            <person name="Mandel J.R."/>
            <person name="Marage G."/>
            <person name="Marchand G."/>
            <person name="Marquand E."/>
            <person name="Bret-Mestries E."/>
            <person name="Morien E."/>
            <person name="Nambeesan S."/>
            <person name="Nguyen T."/>
            <person name="Pegot-Espagnet P."/>
            <person name="Pouilly N."/>
            <person name="Raftis F."/>
            <person name="Sallet E."/>
            <person name="Schiex T."/>
            <person name="Thomas J."/>
            <person name="Vandecasteele C."/>
            <person name="Vares D."/>
            <person name="Vear F."/>
            <person name="Vautrin S."/>
            <person name="Crespi M."/>
            <person name="Mangin B."/>
            <person name="Burke J.M."/>
            <person name="Salse J."/>
            <person name="Munos S."/>
            <person name="Vincourt P."/>
            <person name="Rieseberg L.H."/>
            <person name="Langlade N.B."/>
        </authorList>
    </citation>
    <scope>NUCLEOTIDE SEQUENCE [LARGE SCALE GENOMIC DNA]</scope>
    <source>
        <strain evidence="4">cv. SF193</strain>
        <tissue evidence="2">Leaves</tissue>
    </source>
</reference>
<dbReference type="InParanoid" id="A0A251U5J4"/>
<evidence type="ECO:0000313" key="3">
    <source>
        <dbReference type="EMBL" id="OTG17571.1"/>
    </source>
</evidence>
<feature type="compositionally biased region" description="Polar residues" evidence="1">
    <location>
        <begin position="177"/>
        <end position="192"/>
    </location>
</feature>
<feature type="region of interest" description="Disordered" evidence="1">
    <location>
        <begin position="97"/>
        <end position="118"/>
    </location>
</feature>
<evidence type="ECO:0000313" key="2">
    <source>
        <dbReference type="EMBL" id="KAF5794089.1"/>
    </source>
</evidence>
<evidence type="ECO:0000256" key="1">
    <source>
        <dbReference type="SAM" id="MobiDB-lite"/>
    </source>
</evidence>
<keyword evidence="4" id="KW-1185">Reference proteome</keyword>
<dbReference type="Gramene" id="mRNA:HanXRQr2_Chr08g0324201">
    <property type="protein sequence ID" value="CDS:HanXRQr2_Chr08g0324201.1"/>
    <property type="gene ID" value="HanXRQr2_Chr08g0324201"/>
</dbReference>
<dbReference type="Proteomes" id="UP000215914">
    <property type="component" value="Chromosome 8"/>
</dbReference>
<accession>A0A251U5J4</accession>
<reference evidence="2" key="3">
    <citation type="submission" date="2020-06" db="EMBL/GenBank/DDBJ databases">
        <title>Helianthus annuus Genome sequencing and assembly Release 2.</title>
        <authorList>
            <person name="Gouzy J."/>
            <person name="Langlade N."/>
            <person name="Munos S."/>
        </authorList>
    </citation>
    <scope>NUCLEOTIDE SEQUENCE</scope>
    <source>
        <tissue evidence="2">Leaves</tissue>
    </source>
</reference>
<dbReference type="PANTHER" id="PTHR36757">
    <property type="entry name" value="BNAANNG22500D PROTEIN"/>
    <property type="match status" value="1"/>
</dbReference>
<dbReference type="EMBL" id="CM007897">
    <property type="protein sequence ID" value="OTG17571.1"/>
    <property type="molecule type" value="Genomic_DNA"/>
</dbReference>
<dbReference type="EMBL" id="MNCJ02000323">
    <property type="protein sequence ID" value="KAF5794089.1"/>
    <property type="molecule type" value="Genomic_DNA"/>
</dbReference>
<feature type="region of interest" description="Disordered" evidence="1">
    <location>
        <begin position="177"/>
        <end position="199"/>
    </location>
</feature>
<dbReference type="FunCoup" id="A0A251U5J4">
    <property type="interactions" value="189"/>
</dbReference>
<protein>
    <recommendedName>
        <fullName evidence="5">Membrane-associated kinase regulator</fullName>
    </recommendedName>
</protein>
<dbReference type="OMA" id="AIEEHHH"/>
<dbReference type="PANTHER" id="PTHR36757:SF1">
    <property type="entry name" value="GENOME ASSEMBLY, CHROMOSOME: A04"/>
    <property type="match status" value="1"/>
</dbReference>